<dbReference type="GO" id="GO:0004017">
    <property type="term" value="F:AMP kinase activity"/>
    <property type="evidence" value="ECO:0007669"/>
    <property type="project" value="UniProtKB-EC"/>
</dbReference>
<evidence type="ECO:0000256" key="5">
    <source>
        <dbReference type="RuleBase" id="RU003330"/>
    </source>
</evidence>
<evidence type="ECO:0000256" key="3">
    <source>
        <dbReference type="ARBA" id="ARBA00022741"/>
    </source>
</evidence>
<dbReference type="GO" id="GO:0005524">
    <property type="term" value="F:ATP binding"/>
    <property type="evidence" value="ECO:0007669"/>
    <property type="project" value="UniProtKB-KW"/>
</dbReference>
<proteinExistence type="inferred from homology"/>
<protein>
    <recommendedName>
        <fullName evidence="6">Adenylate kinase</fullName>
        <ecNumber evidence="6">2.7.4.3</ecNumber>
    </recommendedName>
</protein>
<dbReference type="AlphaFoldDB" id="A0A1G2C8V6"/>
<dbReference type="CDD" id="cd01428">
    <property type="entry name" value="ADK"/>
    <property type="match status" value="1"/>
</dbReference>
<dbReference type="EC" id="2.7.4.3" evidence="6"/>
<dbReference type="SUPFAM" id="SSF52540">
    <property type="entry name" value="P-loop containing nucleoside triphosphate hydrolases"/>
    <property type="match status" value="1"/>
</dbReference>
<reference evidence="7 8" key="1">
    <citation type="journal article" date="2016" name="Nat. Commun.">
        <title>Thousands of microbial genomes shed light on interconnected biogeochemical processes in an aquifer system.</title>
        <authorList>
            <person name="Anantharaman K."/>
            <person name="Brown C.T."/>
            <person name="Hug L.A."/>
            <person name="Sharon I."/>
            <person name="Castelle C.J."/>
            <person name="Probst A.J."/>
            <person name="Thomas B.C."/>
            <person name="Singh A."/>
            <person name="Wilkins M.J."/>
            <person name="Karaoz U."/>
            <person name="Brodie E.L."/>
            <person name="Williams K.H."/>
            <person name="Hubbard S.S."/>
            <person name="Banfield J.F."/>
        </authorList>
    </citation>
    <scope>NUCLEOTIDE SEQUENCE [LARGE SCALE GENOMIC DNA]</scope>
</reference>
<dbReference type="Pfam" id="PF00406">
    <property type="entry name" value="ADK"/>
    <property type="match status" value="1"/>
</dbReference>
<keyword evidence="2" id="KW-0545">Nucleotide biosynthesis</keyword>
<gene>
    <name evidence="7" type="ORF">A2122_01060</name>
</gene>
<dbReference type="PANTHER" id="PTHR23359">
    <property type="entry name" value="NUCLEOTIDE KINASE"/>
    <property type="match status" value="1"/>
</dbReference>
<dbReference type="Gene3D" id="3.40.50.300">
    <property type="entry name" value="P-loop containing nucleotide triphosphate hydrolases"/>
    <property type="match status" value="1"/>
</dbReference>
<dbReference type="STRING" id="1798644.A2122_01060"/>
<comment type="caution">
    <text evidence="7">The sequence shown here is derived from an EMBL/GenBank/DDBJ whole genome shotgun (WGS) entry which is preliminary data.</text>
</comment>
<dbReference type="InterPro" id="IPR027417">
    <property type="entry name" value="P-loop_NTPase"/>
</dbReference>
<evidence type="ECO:0000313" key="8">
    <source>
        <dbReference type="Proteomes" id="UP000176648"/>
    </source>
</evidence>
<dbReference type="InterPro" id="IPR000850">
    <property type="entry name" value="Adenylat/UMP-CMP_kin"/>
</dbReference>
<evidence type="ECO:0000256" key="6">
    <source>
        <dbReference type="RuleBase" id="RU003331"/>
    </source>
</evidence>
<dbReference type="GO" id="GO:0005737">
    <property type="term" value="C:cytoplasm"/>
    <property type="evidence" value="ECO:0007669"/>
    <property type="project" value="UniProtKB-SubCell"/>
</dbReference>
<keyword evidence="4 5" id="KW-0418">Kinase</keyword>
<evidence type="ECO:0000256" key="4">
    <source>
        <dbReference type="ARBA" id="ARBA00022777"/>
    </source>
</evidence>
<keyword evidence="6" id="KW-0067">ATP-binding</keyword>
<dbReference type="Proteomes" id="UP000176648">
    <property type="component" value="Unassembled WGS sequence"/>
</dbReference>
<accession>A0A1G2C8V6</accession>
<evidence type="ECO:0000256" key="1">
    <source>
        <dbReference type="ARBA" id="ARBA00022679"/>
    </source>
</evidence>
<evidence type="ECO:0000256" key="2">
    <source>
        <dbReference type="ARBA" id="ARBA00022727"/>
    </source>
</evidence>
<dbReference type="PRINTS" id="PR00094">
    <property type="entry name" value="ADENYLTKNASE"/>
</dbReference>
<comment type="catalytic activity">
    <reaction evidence="6">
        <text>AMP + ATP = 2 ADP</text>
        <dbReference type="Rhea" id="RHEA:12973"/>
        <dbReference type="ChEBI" id="CHEBI:30616"/>
        <dbReference type="ChEBI" id="CHEBI:456215"/>
        <dbReference type="ChEBI" id="CHEBI:456216"/>
        <dbReference type="EC" id="2.7.4.3"/>
    </reaction>
</comment>
<comment type="similarity">
    <text evidence="5">Belongs to the adenylate kinase family.</text>
</comment>
<evidence type="ECO:0000313" key="7">
    <source>
        <dbReference type="EMBL" id="OGY96927.1"/>
    </source>
</evidence>
<keyword evidence="3 6" id="KW-0547">Nucleotide-binding</keyword>
<dbReference type="EMBL" id="MHKU01000016">
    <property type="protein sequence ID" value="OGY96927.1"/>
    <property type="molecule type" value="Genomic_DNA"/>
</dbReference>
<keyword evidence="1 5" id="KW-0808">Transferase</keyword>
<organism evidence="7 8">
    <name type="scientific">Candidatus Liptonbacteria bacterium GWB1_49_6</name>
    <dbReference type="NCBI Taxonomy" id="1798644"/>
    <lineage>
        <taxon>Bacteria</taxon>
        <taxon>Candidatus Liptoniibacteriota</taxon>
    </lineage>
</organism>
<comment type="subcellular location">
    <subcellularLocation>
        <location evidence="6">Cytoplasm</location>
    </subcellularLocation>
</comment>
<name>A0A1G2C8V6_9BACT</name>
<sequence length="228" mass="25930">MRKIAVILYGPPGGGKGTQANLLASELGLIHFETGKFCEQVVHDPARQKDKVVVRERKLFDTGILMTPSFVLTEVARATKEIARAGWGIVYSGSPRTLFEAHGLLPVLEKLYGKKNIFVVGLKVDPRDSIRRNSKRLLCSVCRAPLLTKYYPSKNPKHCPVCAGPLYKRTLDNPETIKVRLRQYEERTIPIFEFMKKRGYRIFPVNGKFPPYKIFRSIYGHIKNRGRG</sequence>
<comment type="subunit">
    <text evidence="6">Monomer.</text>
</comment>